<evidence type="ECO:0000256" key="3">
    <source>
        <dbReference type="ARBA" id="ARBA00022606"/>
    </source>
</evidence>
<evidence type="ECO:0000256" key="2">
    <source>
        <dbReference type="ARBA" id="ARBA00022475"/>
    </source>
</evidence>
<feature type="transmembrane region" description="Helical" evidence="10">
    <location>
        <begin position="237"/>
        <end position="255"/>
    </location>
</feature>
<dbReference type="RefSeq" id="XP_020670705.2">
    <property type="nucleotide sequence ID" value="XM_020815046.2"/>
</dbReference>
<evidence type="ECO:0000256" key="9">
    <source>
        <dbReference type="RuleBase" id="RU000688"/>
    </source>
</evidence>
<accession>A0A6J0VGN7</accession>
<keyword evidence="9" id="KW-0675">Receptor</keyword>
<keyword evidence="5 10" id="KW-0552">Olfaction</keyword>
<feature type="transmembrane region" description="Helical" evidence="10">
    <location>
        <begin position="275"/>
        <end position="292"/>
    </location>
</feature>
<feature type="transmembrane region" description="Helical" evidence="10">
    <location>
        <begin position="141"/>
        <end position="159"/>
    </location>
</feature>
<evidence type="ECO:0000313" key="12">
    <source>
        <dbReference type="Proteomes" id="UP001652642"/>
    </source>
</evidence>
<feature type="transmembrane region" description="Helical" evidence="10">
    <location>
        <begin position="26"/>
        <end position="49"/>
    </location>
</feature>
<dbReference type="Proteomes" id="UP001652642">
    <property type="component" value="Chromosome 6"/>
</dbReference>
<keyword evidence="7 10" id="KW-0472">Membrane</keyword>
<organism evidence="12 13">
    <name type="scientific">Pogona vitticeps</name>
    <name type="common">central bearded dragon</name>
    <dbReference type="NCBI Taxonomy" id="103695"/>
    <lineage>
        <taxon>Eukaryota</taxon>
        <taxon>Metazoa</taxon>
        <taxon>Chordata</taxon>
        <taxon>Craniata</taxon>
        <taxon>Vertebrata</taxon>
        <taxon>Euteleostomi</taxon>
        <taxon>Lepidosauria</taxon>
        <taxon>Squamata</taxon>
        <taxon>Bifurcata</taxon>
        <taxon>Unidentata</taxon>
        <taxon>Episquamata</taxon>
        <taxon>Toxicofera</taxon>
        <taxon>Iguania</taxon>
        <taxon>Acrodonta</taxon>
        <taxon>Agamidae</taxon>
        <taxon>Amphibolurinae</taxon>
        <taxon>Pogona</taxon>
    </lineage>
</organism>
<name>A0A6J0VGN7_9SAUR</name>
<keyword evidence="9" id="KW-0297">G-protein coupled receptor</keyword>
<keyword evidence="4 9" id="KW-0812">Transmembrane</keyword>
<dbReference type="KEGG" id="pvt:110091072"/>
<keyword evidence="8 9" id="KW-0807">Transducer</keyword>
<reference evidence="13" key="1">
    <citation type="submission" date="2025-08" db="UniProtKB">
        <authorList>
            <consortium name="RefSeq"/>
        </authorList>
    </citation>
    <scope>IDENTIFICATION</scope>
</reference>
<dbReference type="AlphaFoldDB" id="A0A6J0VGN7"/>
<dbReference type="PROSITE" id="PS50262">
    <property type="entry name" value="G_PROTEIN_RECEP_F1_2"/>
    <property type="match status" value="1"/>
</dbReference>
<keyword evidence="2 10" id="KW-1003">Cell membrane</keyword>
<feature type="transmembrane region" description="Helical" evidence="10">
    <location>
        <begin position="99"/>
        <end position="121"/>
    </location>
</feature>
<dbReference type="InterPro" id="IPR000725">
    <property type="entry name" value="Olfact_rcpt"/>
</dbReference>
<dbReference type="GO" id="GO:0005886">
    <property type="term" value="C:plasma membrane"/>
    <property type="evidence" value="ECO:0007669"/>
    <property type="project" value="UniProtKB-SubCell"/>
</dbReference>
<dbReference type="PRINTS" id="PR00237">
    <property type="entry name" value="GPCRRHODOPSN"/>
</dbReference>
<evidence type="ECO:0000259" key="11">
    <source>
        <dbReference type="PROSITE" id="PS50262"/>
    </source>
</evidence>
<keyword evidence="12" id="KW-1185">Reference proteome</keyword>
<dbReference type="CDD" id="cd15225">
    <property type="entry name" value="7tmA_OR10A-like"/>
    <property type="match status" value="1"/>
</dbReference>
<feature type="domain" description="G-protein coupled receptors family 1 profile" evidence="11">
    <location>
        <begin position="42"/>
        <end position="290"/>
    </location>
</feature>
<evidence type="ECO:0000313" key="13">
    <source>
        <dbReference type="RefSeq" id="XP_020670705.2"/>
    </source>
</evidence>
<dbReference type="InterPro" id="IPR017452">
    <property type="entry name" value="GPCR_Rhodpsn_7TM"/>
</dbReference>
<proteinExistence type="inferred from homology"/>
<dbReference type="PRINTS" id="PR00245">
    <property type="entry name" value="OLFACTORYR"/>
</dbReference>
<dbReference type="PANTHER" id="PTHR26453">
    <property type="entry name" value="OLFACTORY RECEPTOR"/>
    <property type="match status" value="1"/>
</dbReference>
<evidence type="ECO:0000256" key="7">
    <source>
        <dbReference type="ARBA" id="ARBA00023136"/>
    </source>
</evidence>
<keyword evidence="3 10" id="KW-0716">Sensory transduction</keyword>
<feature type="transmembrane region" description="Helical" evidence="10">
    <location>
        <begin position="200"/>
        <end position="225"/>
    </location>
</feature>
<comment type="subcellular location">
    <subcellularLocation>
        <location evidence="1 10">Cell membrane</location>
        <topology evidence="1 10">Multi-pass membrane protein</topology>
    </subcellularLocation>
</comment>
<dbReference type="Pfam" id="PF13853">
    <property type="entry name" value="7tm_4"/>
    <property type="match status" value="1"/>
</dbReference>
<dbReference type="InParanoid" id="A0A6J0VGN7"/>
<dbReference type="GO" id="GO:0004930">
    <property type="term" value="F:G protein-coupled receptor activity"/>
    <property type="evidence" value="ECO:0007669"/>
    <property type="project" value="UniProtKB-KW"/>
</dbReference>
<evidence type="ECO:0000256" key="6">
    <source>
        <dbReference type="ARBA" id="ARBA00022989"/>
    </source>
</evidence>
<dbReference type="Gene3D" id="1.20.1070.10">
    <property type="entry name" value="Rhodopsin 7-helix transmembrane proteins"/>
    <property type="match status" value="1"/>
</dbReference>
<dbReference type="SUPFAM" id="SSF81321">
    <property type="entry name" value="Family A G protein-coupled receptor-like"/>
    <property type="match status" value="1"/>
</dbReference>
<comment type="similarity">
    <text evidence="9">Belongs to the G-protein coupled receptor 1 family.</text>
</comment>
<sequence>MSRQGNATVFSEFVLVGFAETQQFRLVIFVVLLCLYIVTLMTNMMIILIVKSDPVLSTPMYFFLMHLACLEACYMSIIIPKLLEILLMKTTIISFQGCAIQMFLFLFFGVAECFFLAAMAFDRYVAICHPLRYTIIMSRNVCWTMVTGSYTCGTIVGLVHTTVTFRMPFCGMTVNHFFCEIQPLLELVCGNTFLNEVQVIGVALMAIMLPFLLIILSYIGIIFTITKMPTLERRYKAFSTCSSHLIVVVLFYGTASSMYLKPKSSYSPPVDKVLSFSYTVITPLLNPVIYSLRNKEIQGAMRTLWKKMALQKL</sequence>
<protein>
    <recommendedName>
        <fullName evidence="10">Olfactory receptor</fullName>
    </recommendedName>
</protein>
<keyword evidence="6 10" id="KW-1133">Transmembrane helix</keyword>
<evidence type="ECO:0000256" key="4">
    <source>
        <dbReference type="ARBA" id="ARBA00022692"/>
    </source>
</evidence>
<dbReference type="InterPro" id="IPR000276">
    <property type="entry name" value="GPCR_Rhodpsn"/>
</dbReference>
<evidence type="ECO:0000256" key="1">
    <source>
        <dbReference type="ARBA" id="ARBA00004651"/>
    </source>
</evidence>
<dbReference type="GeneID" id="110091072"/>
<dbReference type="OrthoDB" id="9975554at2759"/>
<evidence type="ECO:0000256" key="5">
    <source>
        <dbReference type="ARBA" id="ARBA00022725"/>
    </source>
</evidence>
<gene>
    <name evidence="13" type="primary">LOC110091072</name>
</gene>
<dbReference type="PROSITE" id="PS00237">
    <property type="entry name" value="G_PROTEIN_RECEP_F1_1"/>
    <property type="match status" value="1"/>
</dbReference>
<evidence type="ECO:0000256" key="8">
    <source>
        <dbReference type="ARBA" id="ARBA00023224"/>
    </source>
</evidence>
<feature type="transmembrane region" description="Helical" evidence="10">
    <location>
        <begin position="61"/>
        <end position="79"/>
    </location>
</feature>
<dbReference type="GO" id="GO:0004984">
    <property type="term" value="F:olfactory receptor activity"/>
    <property type="evidence" value="ECO:0007669"/>
    <property type="project" value="InterPro"/>
</dbReference>
<evidence type="ECO:0000256" key="10">
    <source>
        <dbReference type="RuleBase" id="RU363047"/>
    </source>
</evidence>